<proteinExistence type="predicted"/>
<sequence length="304" mass="35340">MNGFLAGPIGDPRCWRKSQIWYYDISDSTINWNNECDTTNTTYLIRETKALQEEYKKFKGTEIRERHENAFAGDVSSMLWPGEAYMDGDQGLEENRPLYCLWFLRAAIQNDPKALTYYGTATRWEDSLRSSATLRRECLGRAGSLGFLPAKAKYAWQLGHTNGTLTYPEKSKRMFQEAANGGSALGFYGLMIYSNFRKEKEKVVQHGENCLSASYFQLYNELINSLLRYDTNDETERISNYKAYTYCMRLKDHPDLYHQPKRTEWAMETLYEEKECLTFDSHLRYHLGSFIIGGWGYLGTGRRP</sequence>
<dbReference type="AlphaFoldDB" id="A0A4P9Y604"/>
<dbReference type="Proteomes" id="UP000267251">
    <property type="component" value="Unassembled WGS sequence"/>
</dbReference>
<reference evidence="2" key="1">
    <citation type="journal article" date="2018" name="Nat. Microbiol.">
        <title>Leveraging single-cell genomics to expand the fungal tree of life.</title>
        <authorList>
            <person name="Ahrendt S.R."/>
            <person name="Quandt C.A."/>
            <person name="Ciobanu D."/>
            <person name="Clum A."/>
            <person name="Salamov A."/>
            <person name="Andreopoulos B."/>
            <person name="Cheng J.F."/>
            <person name="Woyke T."/>
            <person name="Pelin A."/>
            <person name="Henrissat B."/>
            <person name="Reynolds N.K."/>
            <person name="Benny G.L."/>
            <person name="Smith M.E."/>
            <person name="James T.Y."/>
            <person name="Grigoriev I.V."/>
        </authorList>
    </citation>
    <scope>NUCLEOTIDE SEQUENCE [LARGE SCALE GENOMIC DNA]</scope>
</reference>
<gene>
    <name evidence="1" type="ORF">BJ684DRAFT_19206</name>
</gene>
<evidence type="ECO:0000313" key="1">
    <source>
        <dbReference type="EMBL" id="RKP14385.1"/>
    </source>
</evidence>
<organism evidence="1 2">
    <name type="scientific">Piptocephalis cylindrospora</name>
    <dbReference type="NCBI Taxonomy" id="1907219"/>
    <lineage>
        <taxon>Eukaryota</taxon>
        <taxon>Fungi</taxon>
        <taxon>Fungi incertae sedis</taxon>
        <taxon>Zoopagomycota</taxon>
        <taxon>Zoopagomycotina</taxon>
        <taxon>Zoopagomycetes</taxon>
        <taxon>Zoopagales</taxon>
        <taxon>Piptocephalidaceae</taxon>
        <taxon>Piptocephalis</taxon>
    </lineage>
</organism>
<dbReference type="EMBL" id="KZ987842">
    <property type="protein sequence ID" value="RKP14385.1"/>
    <property type="molecule type" value="Genomic_DNA"/>
</dbReference>
<protein>
    <submittedName>
        <fullName evidence="1">Uncharacterized protein</fullName>
    </submittedName>
</protein>
<name>A0A4P9Y604_9FUNG</name>
<evidence type="ECO:0000313" key="2">
    <source>
        <dbReference type="Proteomes" id="UP000267251"/>
    </source>
</evidence>
<dbReference type="Gene3D" id="1.25.40.10">
    <property type="entry name" value="Tetratricopeptide repeat domain"/>
    <property type="match status" value="1"/>
</dbReference>
<keyword evidence="2" id="KW-1185">Reference proteome</keyword>
<dbReference type="InterPro" id="IPR011990">
    <property type="entry name" value="TPR-like_helical_dom_sf"/>
</dbReference>
<accession>A0A4P9Y604</accession>
<dbReference type="SUPFAM" id="SSF81901">
    <property type="entry name" value="HCP-like"/>
    <property type="match status" value="1"/>
</dbReference>